<dbReference type="RefSeq" id="WP_016876648.1">
    <property type="nucleotide sequence ID" value="NZ_AJLN01000148.1"/>
</dbReference>
<dbReference type="Proteomes" id="UP000268857">
    <property type="component" value="Unassembled WGS sequence"/>
</dbReference>
<gene>
    <name evidence="4" type="ORF">PCC6912_57480</name>
</gene>
<dbReference type="PANTHER" id="PTHR12935:SF0">
    <property type="entry name" value="GAMMA-GLUTAMYLCYCLOTRANSFERASE"/>
    <property type="match status" value="1"/>
</dbReference>
<evidence type="ECO:0000313" key="5">
    <source>
        <dbReference type="Proteomes" id="UP000268857"/>
    </source>
</evidence>
<dbReference type="InterPro" id="IPR036568">
    <property type="entry name" value="GGCT-like_sf"/>
</dbReference>
<dbReference type="SUPFAM" id="SSF110857">
    <property type="entry name" value="Gamma-glutamyl cyclotransferase-like"/>
    <property type="match status" value="1"/>
</dbReference>
<keyword evidence="5" id="KW-1185">Reference proteome</keyword>
<evidence type="ECO:0000256" key="2">
    <source>
        <dbReference type="PIRSR" id="PIRSR617939-1"/>
    </source>
</evidence>
<comment type="caution">
    <text evidence="4">The sequence shown here is derived from an EMBL/GenBank/DDBJ whole genome shotgun (WGS) entry which is preliminary data.</text>
</comment>
<dbReference type="EMBL" id="RSCJ01000036">
    <property type="protein sequence ID" value="RUR73390.1"/>
    <property type="molecule type" value="Genomic_DNA"/>
</dbReference>
<keyword evidence="1" id="KW-0456">Lyase</keyword>
<protein>
    <submittedName>
        <fullName evidence="4">Gamma-glutamylcyclotransferase</fullName>
    </submittedName>
</protein>
<dbReference type="STRING" id="211165.GCA_000317285_06415"/>
<evidence type="ECO:0000313" key="4">
    <source>
        <dbReference type="EMBL" id="RUR73390.1"/>
    </source>
</evidence>
<sequence>MNMQSIHKCEQKITNQKLHNVFAYGSNLNPMRLRSRLRNWDGSYQLASLPGYELRFNMFAEQQRVGANIVPHPTRHVRGIIIQLDEIDLFELDKYEGHPILYQRVEVKVNLDNTSRMNAYTYVAQPQWITEGLLPTVDYLEHIINGALVCGLPADYIQAIQKLGTILRRN</sequence>
<reference evidence="4 5" key="1">
    <citation type="journal article" date="2019" name="Genome Biol. Evol.">
        <title>Day and night: Metabolic profiles and evolutionary relationships of six axenic non-marine cyanobacteria.</title>
        <authorList>
            <person name="Will S.E."/>
            <person name="Henke P."/>
            <person name="Boedeker C."/>
            <person name="Huang S."/>
            <person name="Brinkmann H."/>
            <person name="Rohde M."/>
            <person name="Jarek M."/>
            <person name="Friedl T."/>
            <person name="Seufert S."/>
            <person name="Schumacher M."/>
            <person name="Overmann J."/>
            <person name="Neumann-Schaal M."/>
            <person name="Petersen J."/>
        </authorList>
    </citation>
    <scope>NUCLEOTIDE SEQUENCE [LARGE SCALE GENOMIC DNA]</scope>
    <source>
        <strain evidence="4 5">PCC 6912</strain>
    </source>
</reference>
<dbReference type="CDD" id="cd06661">
    <property type="entry name" value="GGCT_like"/>
    <property type="match status" value="1"/>
</dbReference>
<dbReference type="GO" id="GO:0003839">
    <property type="term" value="F:gamma-glutamylcyclotransferase activity"/>
    <property type="evidence" value="ECO:0007669"/>
    <property type="project" value="InterPro"/>
</dbReference>
<accession>A0A3S1F971</accession>
<organism evidence="4 5">
    <name type="scientific">Chlorogloeopsis fritschii PCC 6912</name>
    <dbReference type="NCBI Taxonomy" id="211165"/>
    <lineage>
        <taxon>Bacteria</taxon>
        <taxon>Bacillati</taxon>
        <taxon>Cyanobacteriota</taxon>
        <taxon>Cyanophyceae</taxon>
        <taxon>Nostocales</taxon>
        <taxon>Chlorogloeopsidaceae</taxon>
        <taxon>Chlorogloeopsis</taxon>
    </lineage>
</organism>
<evidence type="ECO:0000256" key="3">
    <source>
        <dbReference type="PIRSR" id="PIRSR617939-2"/>
    </source>
</evidence>
<evidence type="ECO:0000256" key="1">
    <source>
        <dbReference type="ARBA" id="ARBA00023239"/>
    </source>
</evidence>
<dbReference type="AlphaFoldDB" id="A0A3S1F971"/>
<dbReference type="InterPro" id="IPR013024">
    <property type="entry name" value="GGCT-like"/>
</dbReference>
<dbReference type="PANTHER" id="PTHR12935">
    <property type="entry name" value="GAMMA-GLUTAMYLCYCLOTRANSFERASE"/>
    <property type="match status" value="1"/>
</dbReference>
<feature type="binding site" evidence="3">
    <location>
        <position position="139"/>
    </location>
    <ligand>
        <name>substrate</name>
    </ligand>
</feature>
<keyword evidence="4" id="KW-0808">Transferase</keyword>
<dbReference type="OrthoDB" id="5401862at2"/>
<feature type="active site" description="Proton acceptor" evidence="2">
    <location>
        <position position="96"/>
    </location>
</feature>
<dbReference type="Pfam" id="PF13772">
    <property type="entry name" value="AIG2_2"/>
    <property type="match status" value="1"/>
</dbReference>
<name>A0A3S1F971_CHLFR</name>
<dbReference type="Gene3D" id="3.10.490.10">
    <property type="entry name" value="Gamma-glutamyl cyclotransferase-like"/>
    <property type="match status" value="1"/>
</dbReference>
<dbReference type="InterPro" id="IPR017939">
    <property type="entry name" value="G-Glutamylcylcotransferase"/>
</dbReference>
<dbReference type="GO" id="GO:0016740">
    <property type="term" value="F:transferase activity"/>
    <property type="evidence" value="ECO:0007669"/>
    <property type="project" value="UniProtKB-KW"/>
</dbReference>
<proteinExistence type="predicted"/>